<dbReference type="Pfam" id="PF03195">
    <property type="entry name" value="LOB"/>
    <property type="match status" value="1"/>
</dbReference>
<dbReference type="PANTHER" id="PTHR31301:SF120">
    <property type="entry name" value="LOB DOMAIN-CONTAINING PROTEIN 23-RELATED"/>
    <property type="match status" value="1"/>
</dbReference>
<feature type="coiled-coil region" evidence="2">
    <location>
        <begin position="44"/>
        <end position="71"/>
    </location>
</feature>
<evidence type="ECO:0000256" key="1">
    <source>
        <dbReference type="ARBA" id="ARBA00005474"/>
    </source>
</evidence>
<accession>A0A7N2N524</accession>
<dbReference type="EMBL" id="LRBV02000012">
    <property type="status" value="NOT_ANNOTATED_CDS"/>
    <property type="molecule type" value="Genomic_DNA"/>
</dbReference>
<dbReference type="PROSITE" id="PS50891">
    <property type="entry name" value="LOB"/>
    <property type="match status" value="1"/>
</dbReference>
<name>A0A7N2N524_QUELO</name>
<evidence type="ECO:0000256" key="2">
    <source>
        <dbReference type="SAM" id="Coils"/>
    </source>
</evidence>
<proteinExistence type="inferred from homology"/>
<dbReference type="EnsemblPlants" id="QL12p041430:mrna">
    <property type="protein sequence ID" value="QL12p041430:mrna:CDS:1"/>
    <property type="gene ID" value="QL12p041430"/>
</dbReference>
<dbReference type="AlphaFoldDB" id="A0A7N2N524"/>
<comment type="similarity">
    <text evidence="1">Belongs to the LOB domain-containing protein family.</text>
</comment>
<dbReference type="Proteomes" id="UP000594261">
    <property type="component" value="Chromosome 12"/>
</dbReference>
<evidence type="ECO:0000313" key="4">
    <source>
        <dbReference type="EnsemblPlants" id="QL12p041430:mrna:CDS:1"/>
    </source>
</evidence>
<feature type="domain" description="LOB" evidence="3">
    <location>
        <begin position="1"/>
        <end position="65"/>
    </location>
</feature>
<evidence type="ECO:0000259" key="3">
    <source>
        <dbReference type="PROSITE" id="PS50891"/>
    </source>
</evidence>
<dbReference type="InParanoid" id="A0A7N2N524"/>
<reference evidence="4" key="2">
    <citation type="submission" date="2021-01" db="UniProtKB">
        <authorList>
            <consortium name="EnsemblPlants"/>
        </authorList>
    </citation>
    <scope>IDENTIFICATION</scope>
</reference>
<evidence type="ECO:0000313" key="5">
    <source>
        <dbReference type="Proteomes" id="UP000594261"/>
    </source>
</evidence>
<dbReference type="PANTHER" id="PTHR31301">
    <property type="entry name" value="LOB DOMAIN-CONTAINING PROTEIN 4-RELATED"/>
    <property type="match status" value="1"/>
</dbReference>
<protein>
    <recommendedName>
        <fullName evidence="3">LOB domain-containing protein</fullName>
    </recommendedName>
</protein>
<dbReference type="OMA" id="DHNENVW"/>
<organism evidence="4 5">
    <name type="scientific">Quercus lobata</name>
    <name type="common">Valley oak</name>
    <dbReference type="NCBI Taxonomy" id="97700"/>
    <lineage>
        <taxon>Eukaryota</taxon>
        <taxon>Viridiplantae</taxon>
        <taxon>Streptophyta</taxon>
        <taxon>Embryophyta</taxon>
        <taxon>Tracheophyta</taxon>
        <taxon>Spermatophyta</taxon>
        <taxon>Magnoliopsida</taxon>
        <taxon>eudicotyledons</taxon>
        <taxon>Gunneridae</taxon>
        <taxon>Pentapetalae</taxon>
        <taxon>rosids</taxon>
        <taxon>fabids</taxon>
        <taxon>Fagales</taxon>
        <taxon>Fagaceae</taxon>
        <taxon>Quercus</taxon>
    </lineage>
</organism>
<dbReference type="InterPro" id="IPR004883">
    <property type="entry name" value="LOB"/>
</dbReference>
<keyword evidence="5" id="KW-1185">Reference proteome</keyword>
<dbReference type="Gramene" id="QL12p041430:mrna">
    <property type="protein sequence ID" value="QL12p041430:mrna:CDS:1"/>
    <property type="gene ID" value="QL12p041430"/>
</dbReference>
<sequence>MVLTLLFNQIQQLPSHLRSQAADTLYFEAQYRLQDPVYGCVGIISQLHQQINSAESQVAKIQAEISFLNSNAQEVEEPQVDQHIEANSNFINNLLPEQINTLDLSPYGLPSTQTSWFN</sequence>
<keyword evidence="2" id="KW-0175">Coiled coil</keyword>
<reference evidence="4 5" key="1">
    <citation type="journal article" date="2016" name="G3 (Bethesda)">
        <title>First Draft Assembly and Annotation of the Genome of a California Endemic Oak Quercus lobata Nee (Fagaceae).</title>
        <authorList>
            <person name="Sork V.L."/>
            <person name="Fitz-Gibbon S.T."/>
            <person name="Puiu D."/>
            <person name="Crepeau M."/>
            <person name="Gugger P.F."/>
            <person name="Sherman R."/>
            <person name="Stevens K."/>
            <person name="Langley C.H."/>
            <person name="Pellegrini M."/>
            <person name="Salzberg S.L."/>
        </authorList>
    </citation>
    <scope>NUCLEOTIDE SEQUENCE [LARGE SCALE GENOMIC DNA]</scope>
    <source>
        <strain evidence="4 5">cv. SW786</strain>
    </source>
</reference>